<keyword evidence="4" id="KW-1185">Reference proteome</keyword>
<protein>
    <recommendedName>
        <fullName evidence="2">Protein kinase domain-containing protein</fullName>
    </recommendedName>
</protein>
<dbReference type="OrthoDB" id="2156052at2759"/>
<feature type="region of interest" description="Disordered" evidence="1">
    <location>
        <begin position="107"/>
        <end position="132"/>
    </location>
</feature>
<dbReference type="GO" id="GO:0005524">
    <property type="term" value="F:ATP binding"/>
    <property type="evidence" value="ECO:0007669"/>
    <property type="project" value="InterPro"/>
</dbReference>
<dbReference type="AlphaFoldDB" id="A0A6A5YGJ5"/>
<organism evidence="3 4">
    <name type="scientific">Lophiotrema nucula</name>
    <dbReference type="NCBI Taxonomy" id="690887"/>
    <lineage>
        <taxon>Eukaryota</taxon>
        <taxon>Fungi</taxon>
        <taxon>Dikarya</taxon>
        <taxon>Ascomycota</taxon>
        <taxon>Pezizomycotina</taxon>
        <taxon>Dothideomycetes</taxon>
        <taxon>Pleosporomycetidae</taxon>
        <taxon>Pleosporales</taxon>
        <taxon>Lophiotremataceae</taxon>
        <taxon>Lophiotrema</taxon>
    </lineage>
</organism>
<dbReference type="InterPro" id="IPR000719">
    <property type="entry name" value="Prot_kinase_dom"/>
</dbReference>
<evidence type="ECO:0000256" key="1">
    <source>
        <dbReference type="SAM" id="MobiDB-lite"/>
    </source>
</evidence>
<accession>A0A6A5YGJ5</accession>
<dbReference type="InterPro" id="IPR011009">
    <property type="entry name" value="Kinase-like_dom_sf"/>
</dbReference>
<name>A0A6A5YGJ5_9PLEO</name>
<feature type="domain" description="Protein kinase" evidence="2">
    <location>
        <begin position="655"/>
        <end position="843"/>
    </location>
</feature>
<dbReference type="PANTHER" id="PTHR37171:SF1">
    <property type="entry name" value="SERINE_THREONINE-PROTEIN KINASE YRZF-RELATED"/>
    <property type="match status" value="1"/>
</dbReference>
<dbReference type="EMBL" id="ML977387">
    <property type="protein sequence ID" value="KAF2105268.1"/>
    <property type="molecule type" value="Genomic_DNA"/>
</dbReference>
<feature type="region of interest" description="Disordered" evidence="1">
    <location>
        <begin position="289"/>
        <end position="331"/>
    </location>
</feature>
<feature type="region of interest" description="Disordered" evidence="1">
    <location>
        <begin position="1"/>
        <end position="41"/>
    </location>
</feature>
<dbReference type="SUPFAM" id="SSF56112">
    <property type="entry name" value="Protein kinase-like (PK-like)"/>
    <property type="match status" value="1"/>
</dbReference>
<dbReference type="PANTHER" id="PTHR37171">
    <property type="entry name" value="SERINE/THREONINE-PROTEIN KINASE YRZF-RELATED"/>
    <property type="match status" value="1"/>
</dbReference>
<feature type="compositionally biased region" description="Polar residues" evidence="1">
    <location>
        <begin position="586"/>
        <end position="602"/>
    </location>
</feature>
<proteinExistence type="predicted"/>
<feature type="region of interest" description="Disordered" evidence="1">
    <location>
        <begin position="514"/>
        <end position="602"/>
    </location>
</feature>
<dbReference type="InterPro" id="IPR052396">
    <property type="entry name" value="Meiotic_Drive_Suppr_Kinase"/>
</dbReference>
<feature type="compositionally biased region" description="Basic and acidic residues" evidence="1">
    <location>
        <begin position="17"/>
        <end position="41"/>
    </location>
</feature>
<feature type="compositionally biased region" description="Basic and acidic residues" evidence="1">
    <location>
        <begin position="556"/>
        <end position="570"/>
    </location>
</feature>
<dbReference type="Gene3D" id="1.10.510.10">
    <property type="entry name" value="Transferase(Phosphotransferase) domain 1"/>
    <property type="match status" value="1"/>
</dbReference>
<evidence type="ECO:0000313" key="3">
    <source>
        <dbReference type="EMBL" id="KAF2105268.1"/>
    </source>
</evidence>
<sequence length="843" mass="94297">MAASEPDYQTLIAQIDEANRERDEAKREREDIERGRDEAERKLQNTTLPEYLDACHRYLHIGLAVQTDAPKLVGPKQLSTNPPSQCYRHNMAASSPDYETLLAQFHEERRKREEAERKREEAERKREEAERKLQDTTLPEYLDACHHHLHSNLTVQTITTLATQGDPANANKKLRPKRLQEWDQFPEQQAGIWEDLMDSDLVSERHFHSLAVLEGMGKTIAGRSIGSELDLHFFQRGAVDDHVTSIIQCLYKDPTVRQKFGLQGSIAFENHANTLSPEAQLQEGIEQMTVSGKAQRRSPRLTKDEEVQSANSMESTEPDAAGRANPTRSSRPAADQFCVYNTSVQGVENRVAAFVVEYKAPHKLPLGYIYSGLEDMVLEDVIRRKKSDDPRDRFRRLIAAVITQVFSYMVKIGSEYGCVGTGEATIFLKIPEDPTTVYYFLSVPKGDVGESTEWTTDSGGTGRLHLTAVGQMLAFTLGALQKPPRSQQWRVAAASKLPSWEVLDEDLVMTISREDAPSSDYKPPPNLEALRLSPIKLRPRRPPITSQSCAGPQDQHAARDDEHDEHDPDTPSRPPPSSQHMARTHPTASSSSPSQKTGKGQSGQYCTQKCLLGLVHGGPLDASCPNVRDHGKGHHQIDAPTFLARIRQQLSRDLDTDCEPVRRGACGVFFRIRLKSHGYAVAAKCFPIESVRRFRHEATVYGRLRSIQGIHVPVHLGNIDLKTPYYYEGICELVHVMFLSFGGTPISKHLTPENRAVVTSLAHCSAQAIHNLGVLHQDLEARNMLWNRETGGVMVIDFDIAEFVRDAGKAKPRGGGRSSFLQERGALDYELSTAVGGRRVREV</sequence>
<dbReference type="GO" id="GO:0004672">
    <property type="term" value="F:protein kinase activity"/>
    <property type="evidence" value="ECO:0007669"/>
    <property type="project" value="InterPro"/>
</dbReference>
<dbReference type="Proteomes" id="UP000799770">
    <property type="component" value="Unassembled WGS sequence"/>
</dbReference>
<evidence type="ECO:0000313" key="4">
    <source>
        <dbReference type="Proteomes" id="UP000799770"/>
    </source>
</evidence>
<gene>
    <name evidence="3" type="ORF">BDV96DRAFT_592779</name>
</gene>
<reference evidence="3" key="1">
    <citation type="journal article" date="2020" name="Stud. Mycol.">
        <title>101 Dothideomycetes genomes: a test case for predicting lifestyles and emergence of pathogens.</title>
        <authorList>
            <person name="Haridas S."/>
            <person name="Albert R."/>
            <person name="Binder M."/>
            <person name="Bloem J."/>
            <person name="Labutti K."/>
            <person name="Salamov A."/>
            <person name="Andreopoulos B."/>
            <person name="Baker S."/>
            <person name="Barry K."/>
            <person name="Bills G."/>
            <person name="Bluhm B."/>
            <person name="Cannon C."/>
            <person name="Castanera R."/>
            <person name="Culley D."/>
            <person name="Daum C."/>
            <person name="Ezra D."/>
            <person name="Gonzalez J."/>
            <person name="Henrissat B."/>
            <person name="Kuo A."/>
            <person name="Liang C."/>
            <person name="Lipzen A."/>
            <person name="Lutzoni F."/>
            <person name="Magnuson J."/>
            <person name="Mondo S."/>
            <person name="Nolan M."/>
            <person name="Ohm R."/>
            <person name="Pangilinan J."/>
            <person name="Park H.-J."/>
            <person name="Ramirez L."/>
            <person name="Alfaro M."/>
            <person name="Sun H."/>
            <person name="Tritt A."/>
            <person name="Yoshinaga Y."/>
            <person name="Zwiers L.-H."/>
            <person name="Turgeon B."/>
            <person name="Goodwin S."/>
            <person name="Spatafora J."/>
            <person name="Crous P."/>
            <person name="Grigoriev I."/>
        </authorList>
    </citation>
    <scope>NUCLEOTIDE SEQUENCE</scope>
    <source>
        <strain evidence="3">CBS 627.86</strain>
    </source>
</reference>
<evidence type="ECO:0000259" key="2">
    <source>
        <dbReference type="PROSITE" id="PS50011"/>
    </source>
</evidence>
<dbReference type="PROSITE" id="PS50011">
    <property type="entry name" value="PROTEIN_KINASE_DOM"/>
    <property type="match status" value="1"/>
</dbReference>